<protein>
    <submittedName>
        <fullName evidence="4">Uncharacterized protein LOC100367776</fullName>
    </submittedName>
</protein>
<evidence type="ECO:0000256" key="2">
    <source>
        <dbReference type="SAM" id="Phobius"/>
    </source>
</evidence>
<evidence type="ECO:0000313" key="4">
    <source>
        <dbReference type="RefSeq" id="XP_002738110.2"/>
    </source>
</evidence>
<proteinExistence type="predicted"/>
<feature type="transmembrane region" description="Helical" evidence="2">
    <location>
        <begin position="160"/>
        <end position="180"/>
    </location>
</feature>
<keyword evidence="2" id="KW-1133">Transmembrane helix</keyword>
<dbReference type="GeneID" id="100367776"/>
<evidence type="ECO:0000313" key="3">
    <source>
        <dbReference type="Proteomes" id="UP000694865"/>
    </source>
</evidence>
<sequence>METQCPSNQVDNGLGHCIPCLHCKKLTSPPDTCSQCKTMGIECIAGKVDNGLGICMPCSHCKKLEKPPKSCLKCKFPTTTRKAIKARVTSTSHGTTPTTTGYRSTEQNTHLQPKPELQWQPTLQSNAVPALQESSTVAGMVGTSSVAPSVALVANQISPVLIAVVAVSAVIAIVAMYIMLRCFCQKANADDTDKKDCVPVDLVSKFDLTKRRAKSEVVSRDGEGTLKLPDIVIHSNKSDAEESHKSHNGVESKESQVVGMAAQMDGRSEGMKCTCAARECTRCDRLVTSPVHPGAGGALVLPRSSYHEPDNAN</sequence>
<dbReference type="Proteomes" id="UP000694865">
    <property type="component" value="Unplaced"/>
</dbReference>
<keyword evidence="3" id="KW-1185">Reference proteome</keyword>
<keyword evidence="2" id="KW-0812">Transmembrane</keyword>
<evidence type="ECO:0000256" key="1">
    <source>
        <dbReference type="SAM" id="MobiDB-lite"/>
    </source>
</evidence>
<name>A0ABM0GVB9_SACKO</name>
<dbReference type="RefSeq" id="XP_002738110.2">
    <property type="nucleotide sequence ID" value="XM_002738064.2"/>
</dbReference>
<feature type="region of interest" description="Disordered" evidence="1">
    <location>
        <begin position="294"/>
        <end position="313"/>
    </location>
</feature>
<feature type="compositionally biased region" description="Low complexity" evidence="1">
    <location>
        <begin position="89"/>
        <end position="105"/>
    </location>
</feature>
<keyword evidence="2" id="KW-0472">Membrane</keyword>
<reference evidence="4" key="1">
    <citation type="submission" date="2025-08" db="UniProtKB">
        <authorList>
            <consortium name="RefSeq"/>
        </authorList>
    </citation>
    <scope>IDENTIFICATION</scope>
    <source>
        <tissue evidence="4">Testes</tissue>
    </source>
</reference>
<accession>A0ABM0GVB9</accession>
<gene>
    <name evidence="4" type="primary">LOC100367776</name>
</gene>
<feature type="region of interest" description="Disordered" evidence="1">
    <location>
        <begin position="89"/>
        <end position="109"/>
    </location>
</feature>
<organism evidence="3 4">
    <name type="scientific">Saccoglossus kowalevskii</name>
    <name type="common">Acorn worm</name>
    <dbReference type="NCBI Taxonomy" id="10224"/>
    <lineage>
        <taxon>Eukaryota</taxon>
        <taxon>Metazoa</taxon>
        <taxon>Hemichordata</taxon>
        <taxon>Enteropneusta</taxon>
        <taxon>Harrimaniidae</taxon>
        <taxon>Saccoglossus</taxon>
    </lineage>
</organism>